<name>A0A2T3W591_9DEIO</name>
<dbReference type="Proteomes" id="UP000240317">
    <property type="component" value="Unassembled WGS sequence"/>
</dbReference>
<dbReference type="EMBL" id="PYSV01000015">
    <property type="protein sequence ID" value="PTA67066.1"/>
    <property type="molecule type" value="Genomic_DNA"/>
</dbReference>
<feature type="signal peptide" evidence="1">
    <location>
        <begin position="1"/>
        <end position="17"/>
    </location>
</feature>
<dbReference type="RefSeq" id="WP_107138804.1">
    <property type="nucleotide sequence ID" value="NZ_PYSV01000015.1"/>
</dbReference>
<accession>A0A2T3W591</accession>
<dbReference type="OrthoDB" id="71013at2"/>
<evidence type="ECO:0000256" key="1">
    <source>
        <dbReference type="SAM" id="SignalP"/>
    </source>
</evidence>
<protein>
    <submittedName>
        <fullName evidence="2">Uncharacterized protein</fullName>
    </submittedName>
</protein>
<evidence type="ECO:0000313" key="3">
    <source>
        <dbReference type="Proteomes" id="UP000240317"/>
    </source>
</evidence>
<keyword evidence="1" id="KW-0732">Signal</keyword>
<dbReference type="AlphaFoldDB" id="A0A2T3W591"/>
<proteinExistence type="predicted"/>
<comment type="caution">
    <text evidence="2">The sequence shown here is derived from an EMBL/GenBank/DDBJ whole genome shotgun (WGS) entry which is preliminary data.</text>
</comment>
<gene>
    <name evidence="2" type="ORF">C8263_14195</name>
</gene>
<reference evidence="2 3" key="1">
    <citation type="submission" date="2018-03" db="EMBL/GenBank/DDBJ databases">
        <title>Draft genome of Deinococcus sp. OD32.</title>
        <authorList>
            <person name="Wang X.-P."/>
            <person name="Du Z.-J."/>
        </authorList>
    </citation>
    <scope>NUCLEOTIDE SEQUENCE [LARGE SCALE GENOMIC DNA]</scope>
    <source>
        <strain evidence="2 3">OD32</strain>
    </source>
</reference>
<sequence length="318" mass="34311">MRALLLSALLLATPAAAQSTVPTVPAPAGPAAATPTLLITAPVGTTVEQRLTISTRMTLKEIKVEALPGQRLSAQEVEQTRQTFSKALSGRNTQETGKLFTRVTSRSADGRVGLLQTFLQNIPGQKEPISFRITQSLTPDGQSEGLKFTSDDALLNEIFSRMNLEDLQRMAAQNGSSVASTGQALVPGQVEEETMEMPTQDLLASMFGPVLGEEALLRASPMKIVSRTVYTGQNAAGFHQFQTQSVFSDWRFELGEPLPMSAALLNATTNGTHSVRPDGLPGASQDTTRMTLQLSIVSDKARVNVAFEQERTIRVENR</sequence>
<keyword evidence="3" id="KW-1185">Reference proteome</keyword>
<organism evidence="2 3">
    <name type="scientific">Deinococcus arcticus</name>
    <dbReference type="NCBI Taxonomy" id="2136176"/>
    <lineage>
        <taxon>Bacteria</taxon>
        <taxon>Thermotogati</taxon>
        <taxon>Deinococcota</taxon>
        <taxon>Deinococci</taxon>
        <taxon>Deinococcales</taxon>
        <taxon>Deinococcaceae</taxon>
        <taxon>Deinococcus</taxon>
    </lineage>
</organism>
<evidence type="ECO:0000313" key="2">
    <source>
        <dbReference type="EMBL" id="PTA67066.1"/>
    </source>
</evidence>
<feature type="chain" id="PRO_5015407516" evidence="1">
    <location>
        <begin position="18"/>
        <end position="318"/>
    </location>
</feature>